<comment type="function">
    <text evidence="3">Component of the proteasome core, a large protease complex with broad specificity involved in protein degradation.</text>
</comment>
<dbReference type="InterPro" id="IPR029055">
    <property type="entry name" value="Ntn_hydrolases_N"/>
</dbReference>
<dbReference type="InterPro" id="IPR000426">
    <property type="entry name" value="Proteasome_asu_N"/>
</dbReference>
<keyword evidence="1 2" id="KW-0647">Proteasome</keyword>
<dbReference type="SUPFAM" id="SSF56235">
    <property type="entry name" value="N-terminal nucleophile aminohydrolases (Ntn hydrolases)"/>
    <property type="match status" value="1"/>
</dbReference>
<dbReference type="RefSeq" id="WP_254156325.1">
    <property type="nucleotide sequence ID" value="NZ_CP100355.1"/>
</dbReference>
<dbReference type="InterPro" id="IPR050115">
    <property type="entry name" value="Proteasome_alpha"/>
</dbReference>
<dbReference type="GeneID" id="73290675"/>
<dbReference type="NCBIfam" id="NF003075">
    <property type="entry name" value="PRK03996.1"/>
    <property type="match status" value="1"/>
</dbReference>
<dbReference type="GO" id="GO:0006511">
    <property type="term" value="P:ubiquitin-dependent protein catabolic process"/>
    <property type="evidence" value="ECO:0007669"/>
    <property type="project" value="InterPro"/>
</dbReference>
<name>A0A9E7N6G4_9EURY</name>
<reference evidence="5" key="1">
    <citation type="submission" date="2022-06" db="EMBL/GenBank/DDBJ databases">
        <title>Diverse halophilic archaea isolated from saline environments.</title>
        <authorList>
            <person name="Cui H.-L."/>
        </authorList>
    </citation>
    <scope>NUCLEOTIDE SEQUENCE</scope>
    <source>
        <strain evidence="5">WLHS1</strain>
    </source>
</reference>
<organism evidence="5 6">
    <name type="scientific">Natronosalvus rutilus</name>
    <dbReference type="NCBI Taxonomy" id="2953753"/>
    <lineage>
        <taxon>Archaea</taxon>
        <taxon>Methanobacteriati</taxon>
        <taxon>Methanobacteriota</taxon>
        <taxon>Stenosarchaea group</taxon>
        <taxon>Halobacteria</taxon>
        <taxon>Halobacteriales</taxon>
        <taxon>Natrialbaceae</taxon>
        <taxon>Natronosalvus</taxon>
    </lineage>
</organism>
<dbReference type="InterPro" id="IPR001353">
    <property type="entry name" value="Proteasome_sua/b"/>
</dbReference>
<dbReference type="Proteomes" id="UP001056855">
    <property type="component" value="Chromosome"/>
</dbReference>
<dbReference type="Pfam" id="PF10584">
    <property type="entry name" value="Proteasome_A_N"/>
    <property type="match status" value="1"/>
</dbReference>
<proteinExistence type="inferred from homology"/>
<evidence type="ECO:0000256" key="2">
    <source>
        <dbReference type="PROSITE-ProRule" id="PRU00808"/>
    </source>
</evidence>
<dbReference type="InterPro" id="IPR023332">
    <property type="entry name" value="Proteasome_alpha-type"/>
</dbReference>
<feature type="domain" description="Proteasome alpha-type subunits" evidence="4">
    <location>
        <begin position="8"/>
        <end position="30"/>
    </location>
</feature>
<dbReference type="AlphaFoldDB" id="A0A9E7N6G4"/>
<dbReference type="PROSITE" id="PS51475">
    <property type="entry name" value="PROTEASOME_ALPHA_2"/>
    <property type="match status" value="1"/>
</dbReference>
<gene>
    <name evidence="5" type="ORF">NGM29_11475</name>
</gene>
<sequence>MQSNQQAYDRGTSIFSPDGRLYQVEYAREAVARGSPVVGVETTDGVVFVADSRTPSPLLANDSVEKLHDLDGRLAAASAGHVADARRLVDYARRYAQEERLRYGEAPGVEPVATAVADHVQETTQSGGTRPFGTALLLGGVDPEPRLYELDPSGLTRRWRATAIGGDSEAIRATLEASYETGLEATEGLTVALRALDDGREAEWDGASVDVAVVDSSGIDRFDSQRCAQALVDAELT</sequence>
<dbReference type="EMBL" id="CP100355">
    <property type="protein sequence ID" value="UTF52410.1"/>
    <property type="molecule type" value="Genomic_DNA"/>
</dbReference>
<evidence type="ECO:0000259" key="4">
    <source>
        <dbReference type="PROSITE" id="PS00388"/>
    </source>
</evidence>
<dbReference type="PROSITE" id="PS00388">
    <property type="entry name" value="PROTEASOME_ALPHA_1"/>
    <property type="match status" value="1"/>
</dbReference>
<dbReference type="KEGG" id="sawl:NGM29_11475"/>
<dbReference type="SMART" id="SM00948">
    <property type="entry name" value="Proteasome_A_N"/>
    <property type="match status" value="1"/>
</dbReference>
<comment type="subcellular location">
    <subcellularLocation>
        <location evidence="3">Cytoplasm</location>
    </subcellularLocation>
</comment>
<dbReference type="PANTHER" id="PTHR11599">
    <property type="entry name" value="PROTEASOME SUBUNIT ALPHA/BETA"/>
    <property type="match status" value="1"/>
</dbReference>
<dbReference type="GO" id="GO:0004175">
    <property type="term" value="F:endopeptidase activity"/>
    <property type="evidence" value="ECO:0007669"/>
    <property type="project" value="UniProtKB-ARBA"/>
</dbReference>
<dbReference type="Pfam" id="PF00227">
    <property type="entry name" value="Proteasome"/>
    <property type="match status" value="1"/>
</dbReference>
<keyword evidence="5" id="KW-0378">Hydrolase</keyword>
<dbReference type="Gene3D" id="3.60.20.10">
    <property type="entry name" value="Glutamine Phosphoribosylpyrophosphate, subunit 1, domain 1"/>
    <property type="match status" value="1"/>
</dbReference>
<comment type="similarity">
    <text evidence="2 3">Belongs to the peptidase T1A family.</text>
</comment>
<accession>A0A9E7N6G4</accession>
<evidence type="ECO:0000256" key="3">
    <source>
        <dbReference type="RuleBase" id="RU000552"/>
    </source>
</evidence>
<comment type="subunit">
    <text evidence="3">The 20S proteasome core is composed of 14 alpha and 14 beta subunits that assemble into four stacked heptameric rings, resulting in a barrel-shaped structure. The two inner rings, each composed of seven catalytic beta subunits, are sandwiched by two outer rings, each composed of seven alpha subunits. The catalytic chamber with the active sites is on the inside of the barrel. Has a gated structure, the ends of the cylinder being occluded by the N-termini of the alpha-subunits. Is capped at one or both ends by the proteasome regulatory ATPase, PAN.</text>
</comment>
<evidence type="ECO:0000313" key="6">
    <source>
        <dbReference type="Proteomes" id="UP001056855"/>
    </source>
</evidence>
<evidence type="ECO:0000256" key="1">
    <source>
        <dbReference type="ARBA" id="ARBA00022942"/>
    </source>
</evidence>
<protein>
    <recommendedName>
        <fullName evidence="3">Proteasome subunit alpha</fullName>
    </recommendedName>
</protein>
<evidence type="ECO:0000313" key="5">
    <source>
        <dbReference type="EMBL" id="UTF52410.1"/>
    </source>
</evidence>
<dbReference type="GO" id="GO:0019773">
    <property type="term" value="C:proteasome core complex, alpha-subunit complex"/>
    <property type="evidence" value="ECO:0007669"/>
    <property type="project" value="UniProtKB-UniRule"/>
</dbReference>
<dbReference type="GO" id="GO:0005737">
    <property type="term" value="C:cytoplasm"/>
    <property type="evidence" value="ECO:0007669"/>
    <property type="project" value="UniProtKB-SubCell"/>
</dbReference>
<keyword evidence="6" id="KW-1185">Reference proteome</keyword>